<protein>
    <submittedName>
        <fullName evidence="1">Uncharacterized protein</fullName>
    </submittedName>
</protein>
<gene>
    <name evidence="1" type="ORF">A3H64_03135</name>
</gene>
<sequence length="199" mass="23225">MSNQYIALHTVYQKKDPSGVRTHRMIDNFPLKMLRLLKIDGEKEIGMPIIEPREVLEFMELTGTATIMVAKSSFSPSKFHNLMDTLRNFTGDTRSELKNSLLKDFLTPDGFVNKKLLFEQIKSELLGRTQNLLATFLDFFACHDLRKFLSYEENTWNQKPMRGFGPKFKNDLKTILLKYGLRPGMKEHELNELFGSRWQ</sequence>
<dbReference type="Proteomes" id="UP000178186">
    <property type="component" value="Unassembled WGS sequence"/>
</dbReference>
<proteinExistence type="predicted"/>
<reference evidence="1 2" key="1">
    <citation type="journal article" date="2016" name="Nat. Commun.">
        <title>Thousands of microbial genomes shed light on interconnected biogeochemical processes in an aquifer system.</title>
        <authorList>
            <person name="Anantharaman K."/>
            <person name="Brown C.T."/>
            <person name="Hug L.A."/>
            <person name="Sharon I."/>
            <person name="Castelle C.J."/>
            <person name="Probst A.J."/>
            <person name="Thomas B.C."/>
            <person name="Singh A."/>
            <person name="Wilkins M.J."/>
            <person name="Karaoz U."/>
            <person name="Brodie E.L."/>
            <person name="Williams K.H."/>
            <person name="Hubbard S.S."/>
            <person name="Banfield J.F."/>
        </authorList>
    </citation>
    <scope>NUCLEOTIDE SEQUENCE [LARGE SCALE GENOMIC DNA]</scope>
</reference>
<name>A0A1G2H1N8_9BACT</name>
<dbReference type="EMBL" id="MHNY01000015">
    <property type="protein sequence ID" value="OGZ56279.1"/>
    <property type="molecule type" value="Genomic_DNA"/>
</dbReference>
<dbReference type="STRING" id="1802128.A3H64_03135"/>
<evidence type="ECO:0000313" key="1">
    <source>
        <dbReference type="EMBL" id="OGZ56279.1"/>
    </source>
</evidence>
<organism evidence="1 2">
    <name type="scientific">Candidatus Ryanbacteria bacterium RIFCSPLOWO2_02_FULL_45_11c</name>
    <dbReference type="NCBI Taxonomy" id="1802128"/>
    <lineage>
        <taxon>Bacteria</taxon>
        <taxon>Candidatus Ryaniibacteriota</taxon>
    </lineage>
</organism>
<accession>A0A1G2H1N8</accession>
<evidence type="ECO:0000313" key="2">
    <source>
        <dbReference type="Proteomes" id="UP000178186"/>
    </source>
</evidence>
<comment type="caution">
    <text evidence="1">The sequence shown here is derived from an EMBL/GenBank/DDBJ whole genome shotgun (WGS) entry which is preliminary data.</text>
</comment>
<dbReference type="AlphaFoldDB" id="A0A1G2H1N8"/>